<dbReference type="AlphaFoldDB" id="A0A6M4HB90"/>
<protein>
    <submittedName>
        <fullName evidence="2">Uncharacterized protein</fullName>
    </submittedName>
</protein>
<sequence>MIRRYWRAAIAGVALACMTASAQVPESAARRYAVASLIGNEILVVGSRASTLGTKVDRNDRQVMPINDEVLDKSVLLSVDAAMKAAQPGSAPILLDIRDARLFSLQERALDDPKAMRELLEAVKPVADRRGATHLILVTKHRDQALMQFGNAAIGQGKVEGLGFYLDRSARTYAADGARGRGFFGSFAYIKVTLFELATMKVVLEEVAKKSRAVTAGRGRGVVDPWSALSAHEKVDELRWLIDEAMKQAVPKVVAAH</sequence>
<name>A0A6M4HB90_9PROT</name>
<dbReference type="RefSeq" id="WP_171165337.1">
    <property type="nucleotide sequence ID" value="NZ_CP053073.1"/>
</dbReference>
<feature type="chain" id="PRO_5026994357" evidence="1">
    <location>
        <begin position="23"/>
        <end position="257"/>
    </location>
</feature>
<organism evidence="2 3">
    <name type="scientific">Usitatibacter palustris</name>
    <dbReference type="NCBI Taxonomy" id="2732487"/>
    <lineage>
        <taxon>Bacteria</taxon>
        <taxon>Pseudomonadati</taxon>
        <taxon>Pseudomonadota</taxon>
        <taxon>Betaproteobacteria</taxon>
        <taxon>Nitrosomonadales</taxon>
        <taxon>Usitatibacteraceae</taxon>
        <taxon>Usitatibacter</taxon>
    </lineage>
</organism>
<gene>
    <name evidence="2" type="ORF">DSM104440_03692</name>
</gene>
<dbReference type="KEGG" id="upl:DSM104440_03692"/>
<feature type="signal peptide" evidence="1">
    <location>
        <begin position="1"/>
        <end position="22"/>
    </location>
</feature>
<keyword evidence="3" id="KW-1185">Reference proteome</keyword>
<reference evidence="2 3" key="1">
    <citation type="submission" date="2020-04" db="EMBL/GenBank/DDBJ databases">
        <title>Usitatibacter rugosus gen. nov., sp. nov. and Usitatibacter palustris sp. nov., novel members of Usitatibacteraceae fam. nov. within the order Nitrosomonadales isolated from soil.</title>
        <authorList>
            <person name="Huber K.J."/>
            <person name="Neumann-Schaal M."/>
            <person name="Geppert A."/>
            <person name="Luckner M."/>
            <person name="Wanner G."/>
            <person name="Overmann J."/>
        </authorList>
    </citation>
    <scope>NUCLEOTIDE SEQUENCE [LARGE SCALE GENOMIC DNA]</scope>
    <source>
        <strain evidence="2 3">Swamp67</strain>
    </source>
</reference>
<evidence type="ECO:0000256" key="1">
    <source>
        <dbReference type="SAM" id="SignalP"/>
    </source>
</evidence>
<proteinExistence type="predicted"/>
<dbReference type="EMBL" id="CP053073">
    <property type="protein sequence ID" value="QJR16856.1"/>
    <property type="molecule type" value="Genomic_DNA"/>
</dbReference>
<evidence type="ECO:0000313" key="2">
    <source>
        <dbReference type="EMBL" id="QJR16856.1"/>
    </source>
</evidence>
<evidence type="ECO:0000313" key="3">
    <source>
        <dbReference type="Proteomes" id="UP000503096"/>
    </source>
</evidence>
<accession>A0A6M4HB90</accession>
<dbReference type="InParanoid" id="A0A6M4HB90"/>
<dbReference type="Proteomes" id="UP000503096">
    <property type="component" value="Chromosome"/>
</dbReference>
<keyword evidence="1" id="KW-0732">Signal</keyword>